<feature type="domain" description="Retrotransposon gag" evidence="2">
    <location>
        <begin position="343"/>
        <end position="427"/>
    </location>
</feature>
<accession>A0A8S2U0E1</accession>
<reference evidence="3" key="1">
    <citation type="submission" date="2021-02" db="EMBL/GenBank/DDBJ databases">
        <authorList>
            <person name="Nowell W R."/>
        </authorList>
    </citation>
    <scope>NUCLEOTIDE SEQUENCE</scope>
</reference>
<feature type="region of interest" description="Disordered" evidence="1">
    <location>
        <begin position="192"/>
        <end position="284"/>
    </location>
</feature>
<dbReference type="EMBL" id="CAJOBA010059749">
    <property type="protein sequence ID" value="CAF4318336.1"/>
    <property type="molecule type" value="Genomic_DNA"/>
</dbReference>
<proteinExistence type="predicted"/>
<evidence type="ECO:0000259" key="2">
    <source>
        <dbReference type="Pfam" id="PF03732"/>
    </source>
</evidence>
<organism evidence="3 4">
    <name type="scientific">Didymodactylos carnosus</name>
    <dbReference type="NCBI Taxonomy" id="1234261"/>
    <lineage>
        <taxon>Eukaryota</taxon>
        <taxon>Metazoa</taxon>
        <taxon>Spiralia</taxon>
        <taxon>Gnathifera</taxon>
        <taxon>Rotifera</taxon>
        <taxon>Eurotatoria</taxon>
        <taxon>Bdelloidea</taxon>
        <taxon>Philodinida</taxon>
        <taxon>Philodinidae</taxon>
        <taxon>Didymodactylos</taxon>
    </lineage>
</organism>
<gene>
    <name evidence="3" type="ORF">TMI583_LOCUS39442</name>
</gene>
<dbReference type="Pfam" id="PF03732">
    <property type="entry name" value="Retrotrans_gag"/>
    <property type="match status" value="1"/>
</dbReference>
<feature type="compositionally biased region" description="Low complexity" evidence="1">
    <location>
        <begin position="246"/>
        <end position="262"/>
    </location>
</feature>
<evidence type="ECO:0000256" key="1">
    <source>
        <dbReference type="SAM" id="MobiDB-lite"/>
    </source>
</evidence>
<dbReference type="InterPro" id="IPR005162">
    <property type="entry name" value="Retrotrans_gag_dom"/>
</dbReference>
<feature type="compositionally biased region" description="Basic residues" evidence="1">
    <location>
        <begin position="192"/>
        <end position="203"/>
    </location>
</feature>
<dbReference type="Proteomes" id="UP000682733">
    <property type="component" value="Unassembled WGS sequence"/>
</dbReference>
<protein>
    <recommendedName>
        <fullName evidence="2">Retrotransposon gag domain-containing protein</fullName>
    </recommendedName>
</protein>
<comment type="caution">
    <text evidence="3">The sequence shown here is derived from an EMBL/GenBank/DDBJ whole genome shotgun (WGS) entry which is preliminary data.</text>
</comment>
<name>A0A8S2U0E1_9BILA</name>
<dbReference type="PANTHER" id="PTHR33223">
    <property type="entry name" value="CCHC-TYPE DOMAIN-CONTAINING PROTEIN"/>
    <property type="match status" value="1"/>
</dbReference>
<sequence length="514" mass="58203">MIAAMSTIKDSQKEAMSMMKDAQKIQADALLRSFNQQQNASQTQVTTVQTMTPVSTDVPITVVAAANLRTSVVSLPPNLFNPSNSDISQHAKSLPLDGEDNGEKSTLLDECISCHRSKIYPLSIAKSDSGTQTEALPLNTSAKISGKDLDHLSEPKLRRKISMSSRKRRVRSTSYRKLSSFVKARDGVKSKSKFKPKFVKSPKQKASPSSSPSSDSSVDDTESSDKSAASKPEEKEKDRKKKVPTRKQISSSDDSDNNPNFSGKEITSKSRKKRKSKFSSSSSRLTVTEQAATLQVTVNDSISRFSGKANEQPNKFLHEYQQTMRTLFRASDSQLLRNICNWLTGLARDWYLQLSQSHQLPDTWPEFKKLFLSRFRSPERIEALRLERSRCVQRQNETAADFYQRYLGLNLEISPRMREKLLKKHFLRKLRPELLLWMKGDPDSMSLEEVLKKSEKAEIQLLYRRKGEIQRTMPVGCFSSNADCDQDDESSRELTSSVTRQLARLKTPEKTYCC</sequence>
<dbReference type="AlphaFoldDB" id="A0A8S2U0E1"/>
<dbReference type="PANTHER" id="PTHR33223:SF6">
    <property type="entry name" value="CCHC-TYPE DOMAIN-CONTAINING PROTEIN"/>
    <property type="match status" value="1"/>
</dbReference>
<feature type="compositionally biased region" description="Low complexity" evidence="1">
    <location>
        <begin position="204"/>
        <end position="216"/>
    </location>
</feature>
<evidence type="ECO:0000313" key="4">
    <source>
        <dbReference type="Proteomes" id="UP000682733"/>
    </source>
</evidence>
<evidence type="ECO:0000313" key="3">
    <source>
        <dbReference type="EMBL" id="CAF4318336.1"/>
    </source>
</evidence>